<evidence type="ECO:0000313" key="1">
    <source>
        <dbReference type="EMBL" id="TCL56496.1"/>
    </source>
</evidence>
<sequence>MTLIELYKNAYHQLHTQTPLRTDCGRLCNRACCQENDEDLGMYLFPGEAELLLAADFLRIEPTDLQYLPGKNVYFASCNSQCRRSQRPLACRIFPLTPYMTAKGLLTTIIDPRARFVCPLAREYQRSDFHPEFVRAVQKVGQLLIKHQETQAFLLWLAAVIDEYRELPFSTK</sequence>
<dbReference type="RefSeq" id="WP_132017342.1">
    <property type="nucleotide sequence ID" value="NZ_SLUN01000049.1"/>
</dbReference>
<name>A0A4R1QRK4_HYDET</name>
<dbReference type="Proteomes" id="UP000295008">
    <property type="component" value="Unassembled WGS sequence"/>
</dbReference>
<organism evidence="1 2">
    <name type="scientific">Hydrogenispora ethanolica</name>
    <dbReference type="NCBI Taxonomy" id="1082276"/>
    <lineage>
        <taxon>Bacteria</taxon>
        <taxon>Bacillati</taxon>
        <taxon>Bacillota</taxon>
        <taxon>Hydrogenispora</taxon>
    </lineage>
</organism>
<gene>
    <name evidence="1" type="ORF">EDC14_104920</name>
</gene>
<dbReference type="AlphaFoldDB" id="A0A4R1QRK4"/>
<proteinExistence type="predicted"/>
<dbReference type="OrthoDB" id="8438824at2"/>
<keyword evidence="2" id="KW-1185">Reference proteome</keyword>
<accession>A0A4R1QRK4</accession>
<reference evidence="1 2" key="1">
    <citation type="submission" date="2019-03" db="EMBL/GenBank/DDBJ databases">
        <title>Genomic Encyclopedia of Type Strains, Phase IV (KMG-IV): sequencing the most valuable type-strain genomes for metagenomic binning, comparative biology and taxonomic classification.</title>
        <authorList>
            <person name="Goeker M."/>
        </authorList>
    </citation>
    <scope>NUCLEOTIDE SEQUENCE [LARGE SCALE GENOMIC DNA]</scope>
    <source>
        <strain evidence="1 2">LX-B</strain>
    </source>
</reference>
<dbReference type="EMBL" id="SLUN01000049">
    <property type="protein sequence ID" value="TCL56496.1"/>
    <property type="molecule type" value="Genomic_DNA"/>
</dbReference>
<protein>
    <submittedName>
        <fullName evidence="1">Uncharacterized protein</fullName>
    </submittedName>
</protein>
<evidence type="ECO:0000313" key="2">
    <source>
        <dbReference type="Proteomes" id="UP000295008"/>
    </source>
</evidence>
<comment type="caution">
    <text evidence="1">The sequence shown here is derived from an EMBL/GenBank/DDBJ whole genome shotgun (WGS) entry which is preliminary data.</text>
</comment>